<dbReference type="EMBL" id="HBIW01023949">
    <property type="protein sequence ID" value="CAE0705218.1"/>
    <property type="molecule type" value="Transcribed_RNA"/>
</dbReference>
<evidence type="ECO:0000313" key="4">
    <source>
        <dbReference type="EMBL" id="CAH0364887.1"/>
    </source>
</evidence>
<dbReference type="AlphaFoldDB" id="A0A7S4ED15"/>
<feature type="transmembrane region" description="Helical" evidence="2">
    <location>
        <begin position="127"/>
        <end position="147"/>
    </location>
</feature>
<evidence type="ECO:0000313" key="3">
    <source>
        <dbReference type="EMBL" id="CAE0705218.1"/>
    </source>
</evidence>
<feature type="transmembrane region" description="Helical" evidence="2">
    <location>
        <begin position="216"/>
        <end position="236"/>
    </location>
</feature>
<feature type="transmembrane region" description="Helical" evidence="2">
    <location>
        <begin position="159"/>
        <end position="177"/>
    </location>
</feature>
<protein>
    <submittedName>
        <fullName evidence="3">Uncharacterized protein</fullName>
    </submittedName>
</protein>
<organism evidence="3">
    <name type="scientific">Pelagomonas calceolata</name>
    <dbReference type="NCBI Taxonomy" id="35677"/>
    <lineage>
        <taxon>Eukaryota</taxon>
        <taxon>Sar</taxon>
        <taxon>Stramenopiles</taxon>
        <taxon>Ochrophyta</taxon>
        <taxon>Pelagophyceae</taxon>
        <taxon>Pelagomonadales</taxon>
        <taxon>Pelagomonadaceae</taxon>
        <taxon>Pelagomonas</taxon>
    </lineage>
</organism>
<evidence type="ECO:0000256" key="1">
    <source>
        <dbReference type="SAM" id="MobiDB-lite"/>
    </source>
</evidence>
<keyword evidence="2" id="KW-0812">Transmembrane</keyword>
<dbReference type="EMBL" id="CAKKNE010000001">
    <property type="protein sequence ID" value="CAH0364887.1"/>
    <property type="molecule type" value="Genomic_DNA"/>
</dbReference>
<evidence type="ECO:0000256" key="2">
    <source>
        <dbReference type="SAM" id="Phobius"/>
    </source>
</evidence>
<reference evidence="3" key="1">
    <citation type="submission" date="2021-01" db="EMBL/GenBank/DDBJ databases">
        <authorList>
            <person name="Corre E."/>
            <person name="Pelletier E."/>
            <person name="Niang G."/>
            <person name="Scheremetjew M."/>
            <person name="Finn R."/>
            <person name="Kale V."/>
            <person name="Holt S."/>
            <person name="Cochrane G."/>
            <person name="Meng A."/>
            <person name="Brown T."/>
            <person name="Cohen L."/>
        </authorList>
    </citation>
    <scope>NUCLEOTIDE SEQUENCE</scope>
    <source>
        <strain evidence="3">CCMP1756</strain>
    </source>
</reference>
<dbReference type="OrthoDB" id="203320at2759"/>
<keyword evidence="5" id="KW-1185">Reference proteome</keyword>
<reference evidence="4" key="2">
    <citation type="submission" date="2021-11" db="EMBL/GenBank/DDBJ databases">
        <authorList>
            <consortium name="Genoscope - CEA"/>
            <person name="William W."/>
        </authorList>
    </citation>
    <scope>NUCLEOTIDE SEQUENCE</scope>
</reference>
<feature type="transmembrane region" description="Helical" evidence="2">
    <location>
        <begin position="53"/>
        <end position="77"/>
    </location>
</feature>
<dbReference type="Proteomes" id="UP000789595">
    <property type="component" value="Unassembled WGS sequence"/>
</dbReference>
<proteinExistence type="predicted"/>
<keyword evidence="2" id="KW-0472">Membrane</keyword>
<accession>A0A7S4ED15</accession>
<gene>
    <name evidence="3" type="ORF">PCAL00307_LOCUS20666</name>
    <name evidence="4" type="ORF">PECAL_1P12760</name>
</gene>
<name>A0A7S4ED15_9STRA</name>
<feature type="region of interest" description="Disordered" evidence="1">
    <location>
        <begin position="1"/>
        <end position="31"/>
    </location>
</feature>
<sequence>MAATQPGAGWTESAPLQDAGSPRTHAQARARDGTLNTSSNIVLLYRMHELRGLAFVNFVLALLTLLYLAMNLVLLFLTLKSYKGDGVILHHVEFWSTFFYACVEAFALIYTPRAISSISGRPTLLKVLLFFDVVATFCPAVLVTLNLEEFETIAHQIEYLNELTMAFVNLVLLASLLRKPDSPQKDASTYQITLAALAIACVQLALYDLYGMKRMAHVFEFSFGTVSAFVTFAFCLDNRALAEDEVLCIMYGDHRDCPNCNVRHKSKAALKHRARSLSGDGRSYNSFGDVGVGGVV</sequence>
<keyword evidence="2" id="KW-1133">Transmembrane helix</keyword>
<feature type="transmembrane region" description="Helical" evidence="2">
    <location>
        <begin position="189"/>
        <end position="210"/>
    </location>
</feature>
<evidence type="ECO:0000313" key="5">
    <source>
        <dbReference type="Proteomes" id="UP000789595"/>
    </source>
</evidence>
<feature type="transmembrane region" description="Helical" evidence="2">
    <location>
        <begin position="97"/>
        <end position="115"/>
    </location>
</feature>